<dbReference type="AlphaFoldDB" id="A0A6A6BYY5"/>
<feature type="region of interest" description="Disordered" evidence="1">
    <location>
        <begin position="80"/>
        <end position="124"/>
    </location>
</feature>
<organism evidence="2 3">
    <name type="scientific">Zasmidium cellare ATCC 36951</name>
    <dbReference type="NCBI Taxonomy" id="1080233"/>
    <lineage>
        <taxon>Eukaryota</taxon>
        <taxon>Fungi</taxon>
        <taxon>Dikarya</taxon>
        <taxon>Ascomycota</taxon>
        <taxon>Pezizomycotina</taxon>
        <taxon>Dothideomycetes</taxon>
        <taxon>Dothideomycetidae</taxon>
        <taxon>Mycosphaerellales</taxon>
        <taxon>Mycosphaerellaceae</taxon>
        <taxon>Zasmidium</taxon>
    </lineage>
</organism>
<feature type="compositionally biased region" description="Low complexity" evidence="1">
    <location>
        <begin position="15"/>
        <end position="30"/>
    </location>
</feature>
<protein>
    <submittedName>
        <fullName evidence="2">Uncharacterized protein</fullName>
    </submittedName>
</protein>
<dbReference type="EMBL" id="ML993631">
    <property type="protein sequence ID" value="KAF2160007.1"/>
    <property type="molecule type" value="Genomic_DNA"/>
</dbReference>
<name>A0A6A6BYY5_ZASCE</name>
<proteinExistence type="predicted"/>
<feature type="region of interest" description="Disordered" evidence="1">
    <location>
        <begin position="1"/>
        <end position="46"/>
    </location>
</feature>
<dbReference type="RefSeq" id="XP_033660896.1">
    <property type="nucleotide sequence ID" value="XM_033809552.1"/>
</dbReference>
<dbReference type="Proteomes" id="UP000799537">
    <property type="component" value="Unassembled WGS sequence"/>
</dbReference>
<keyword evidence="3" id="KW-1185">Reference proteome</keyword>
<feature type="compositionally biased region" description="Polar residues" evidence="1">
    <location>
        <begin position="1"/>
        <end position="14"/>
    </location>
</feature>
<accession>A0A6A6BYY5</accession>
<evidence type="ECO:0000313" key="2">
    <source>
        <dbReference type="EMBL" id="KAF2160007.1"/>
    </source>
</evidence>
<evidence type="ECO:0000256" key="1">
    <source>
        <dbReference type="SAM" id="MobiDB-lite"/>
    </source>
</evidence>
<feature type="region of interest" description="Disordered" evidence="1">
    <location>
        <begin position="53"/>
        <end position="72"/>
    </location>
</feature>
<dbReference type="GeneID" id="54562824"/>
<sequence length="138" mass="14483">MTNPNPSNSQAAGQPSTTPKALTPLTPTTSQSMQSHPPFRLLTGALAQPIPAASTHGLKPLTPTCGNSTDFLSFRSESNQVLPPVPASSAAAAEKQNAATNSLAPPSEKAEPAQQKKRPGGLMRSMIAKKFENYSFKK</sequence>
<evidence type="ECO:0000313" key="3">
    <source>
        <dbReference type="Proteomes" id="UP000799537"/>
    </source>
</evidence>
<gene>
    <name evidence="2" type="ORF">M409DRAFT_29617</name>
</gene>
<reference evidence="2" key="1">
    <citation type="journal article" date="2020" name="Stud. Mycol.">
        <title>101 Dothideomycetes genomes: a test case for predicting lifestyles and emergence of pathogens.</title>
        <authorList>
            <person name="Haridas S."/>
            <person name="Albert R."/>
            <person name="Binder M."/>
            <person name="Bloem J."/>
            <person name="Labutti K."/>
            <person name="Salamov A."/>
            <person name="Andreopoulos B."/>
            <person name="Baker S."/>
            <person name="Barry K."/>
            <person name="Bills G."/>
            <person name="Bluhm B."/>
            <person name="Cannon C."/>
            <person name="Castanera R."/>
            <person name="Culley D."/>
            <person name="Daum C."/>
            <person name="Ezra D."/>
            <person name="Gonzalez J."/>
            <person name="Henrissat B."/>
            <person name="Kuo A."/>
            <person name="Liang C."/>
            <person name="Lipzen A."/>
            <person name="Lutzoni F."/>
            <person name="Magnuson J."/>
            <person name="Mondo S."/>
            <person name="Nolan M."/>
            <person name="Ohm R."/>
            <person name="Pangilinan J."/>
            <person name="Park H.-J."/>
            <person name="Ramirez L."/>
            <person name="Alfaro M."/>
            <person name="Sun H."/>
            <person name="Tritt A."/>
            <person name="Yoshinaga Y."/>
            <person name="Zwiers L.-H."/>
            <person name="Turgeon B."/>
            <person name="Goodwin S."/>
            <person name="Spatafora J."/>
            <person name="Crous P."/>
            <person name="Grigoriev I."/>
        </authorList>
    </citation>
    <scope>NUCLEOTIDE SEQUENCE</scope>
    <source>
        <strain evidence="2">ATCC 36951</strain>
    </source>
</reference>